<gene>
    <name evidence="1" type="ordered locus">AFE_2884</name>
</gene>
<dbReference type="AlphaFoldDB" id="B7J976"/>
<dbReference type="EMBL" id="CP001219">
    <property type="protein sequence ID" value="ACK80195.1"/>
    <property type="molecule type" value="Genomic_DNA"/>
</dbReference>
<accession>B7J976</accession>
<dbReference type="PaxDb" id="243159-AFE_2884"/>
<dbReference type="HOGENOM" id="CLU_3148320_0_0_6"/>
<dbReference type="STRING" id="243159.AFE_2884"/>
<dbReference type="KEGG" id="afr:AFE_2884"/>
<evidence type="ECO:0000313" key="1">
    <source>
        <dbReference type="EMBL" id="ACK80195.1"/>
    </source>
</evidence>
<name>B7J976_ACIF2</name>
<evidence type="ECO:0000313" key="2">
    <source>
        <dbReference type="Proteomes" id="UP000001362"/>
    </source>
</evidence>
<protein>
    <submittedName>
        <fullName evidence="1">Uncharacterized protein</fullName>
    </submittedName>
</protein>
<organism evidence="1 2">
    <name type="scientific">Acidithiobacillus ferrooxidans (strain ATCC 23270 / DSM 14882 / CIP 104768 / NCIMB 8455)</name>
    <name type="common">Ferrobacillus ferrooxidans (strain ATCC 23270)</name>
    <dbReference type="NCBI Taxonomy" id="243159"/>
    <lineage>
        <taxon>Bacteria</taxon>
        <taxon>Pseudomonadati</taxon>
        <taxon>Pseudomonadota</taxon>
        <taxon>Acidithiobacillia</taxon>
        <taxon>Acidithiobacillales</taxon>
        <taxon>Acidithiobacillaceae</taxon>
        <taxon>Acidithiobacillus</taxon>
    </lineage>
</organism>
<reference evidence="1 2" key="1">
    <citation type="journal article" date="2008" name="BMC Genomics">
        <title>Acidithiobacillus ferrooxidans metabolism: from genome sequence to industrial applications.</title>
        <authorList>
            <person name="Valdes J."/>
            <person name="Pedroso I."/>
            <person name="Quatrini R."/>
            <person name="Dodson R.J."/>
            <person name="Tettelin H."/>
            <person name="Blake R.II."/>
            <person name="Eisen J.A."/>
            <person name="Holmes D.S."/>
        </authorList>
    </citation>
    <scope>NUCLEOTIDE SEQUENCE [LARGE SCALE GENOMIC DNA]</scope>
    <source>
        <strain evidence="2">ATCC 23270 / DSM 14882 / CIP 104768 / NCIMB 8455</strain>
    </source>
</reference>
<proteinExistence type="predicted"/>
<dbReference type="Proteomes" id="UP000001362">
    <property type="component" value="Chromosome"/>
</dbReference>
<sequence>MVYHQHQVLPLKTARQDWGLFYPNQRRKGFSKTLIRITHAVSRWIRQK</sequence>
<keyword evidence="2" id="KW-1185">Reference proteome</keyword>